<name>A0A2W2EDI7_9ACTN</name>
<evidence type="ECO:0000313" key="1">
    <source>
        <dbReference type="EMBL" id="PZG20571.1"/>
    </source>
</evidence>
<gene>
    <name evidence="1" type="ORF">C1J01_08695</name>
</gene>
<reference evidence="1 2" key="1">
    <citation type="submission" date="2018-01" db="EMBL/GenBank/DDBJ databases">
        <title>Draft genome sequence of Nonomuraea sp. KC333.</title>
        <authorList>
            <person name="Sahin N."/>
            <person name="Saygin H."/>
            <person name="Ay H."/>
        </authorList>
    </citation>
    <scope>NUCLEOTIDE SEQUENCE [LARGE SCALE GENOMIC DNA]</scope>
    <source>
        <strain evidence="1 2">KC333</strain>
    </source>
</reference>
<evidence type="ECO:0000313" key="2">
    <source>
        <dbReference type="Proteomes" id="UP000249304"/>
    </source>
</evidence>
<protein>
    <submittedName>
        <fullName evidence="1">Uncharacterized protein</fullName>
    </submittedName>
</protein>
<dbReference type="RefSeq" id="WP_111177900.1">
    <property type="nucleotide sequence ID" value="NZ_POUD01000024.1"/>
</dbReference>
<organism evidence="1 2">
    <name type="scientific">Nonomuraea aridisoli</name>
    <dbReference type="NCBI Taxonomy" id="2070368"/>
    <lineage>
        <taxon>Bacteria</taxon>
        <taxon>Bacillati</taxon>
        <taxon>Actinomycetota</taxon>
        <taxon>Actinomycetes</taxon>
        <taxon>Streptosporangiales</taxon>
        <taxon>Streptosporangiaceae</taxon>
        <taxon>Nonomuraea</taxon>
    </lineage>
</organism>
<comment type="caution">
    <text evidence="1">The sequence shown here is derived from an EMBL/GenBank/DDBJ whole genome shotgun (WGS) entry which is preliminary data.</text>
</comment>
<dbReference type="Proteomes" id="UP000249304">
    <property type="component" value="Unassembled WGS sequence"/>
</dbReference>
<keyword evidence="2" id="KW-1185">Reference proteome</keyword>
<proteinExistence type="predicted"/>
<dbReference type="AlphaFoldDB" id="A0A2W2EDI7"/>
<dbReference type="EMBL" id="POUD01000024">
    <property type="protein sequence ID" value="PZG20571.1"/>
    <property type="molecule type" value="Genomic_DNA"/>
</dbReference>
<sequence>MHPIGIQPVPGPRQPVHVDDGDARFLGVRQHADGPPTAALLVGGVELEYSDLDAAAALAHAGIEMVAALRNELTTSGTDAETLETPR</sequence>
<accession>A0A2W2EDI7</accession>